<dbReference type="PANTHER" id="PTHR31151">
    <property type="entry name" value="PROLINE-TRNA LIGASE (DUF1680)"/>
    <property type="match status" value="1"/>
</dbReference>
<dbReference type="STRING" id="1441469.A0A225AIE8"/>
<name>A0A225AIE8_TALAT</name>
<dbReference type="EMBL" id="LFMY01000010">
    <property type="protein sequence ID" value="OKL58014.1"/>
    <property type="molecule type" value="Genomic_DNA"/>
</dbReference>
<proteinExistence type="predicted"/>
<keyword evidence="1" id="KW-0732">Signal</keyword>
<evidence type="ECO:0000256" key="1">
    <source>
        <dbReference type="SAM" id="SignalP"/>
    </source>
</evidence>
<dbReference type="InterPro" id="IPR008928">
    <property type="entry name" value="6-hairpin_glycosidase_sf"/>
</dbReference>
<gene>
    <name evidence="2" type="ORF">UA08_06612</name>
</gene>
<evidence type="ECO:0000313" key="3">
    <source>
        <dbReference type="Proteomes" id="UP000214365"/>
    </source>
</evidence>
<organism evidence="2 3">
    <name type="scientific">Talaromyces atroroseus</name>
    <dbReference type="NCBI Taxonomy" id="1441469"/>
    <lineage>
        <taxon>Eukaryota</taxon>
        <taxon>Fungi</taxon>
        <taxon>Dikarya</taxon>
        <taxon>Ascomycota</taxon>
        <taxon>Pezizomycotina</taxon>
        <taxon>Eurotiomycetes</taxon>
        <taxon>Eurotiomycetidae</taxon>
        <taxon>Eurotiales</taxon>
        <taxon>Trichocomaceae</taxon>
        <taxon>Talaromyces</taxon>
        <taxon>Talaromyces sect. Trachyspermi</taxon>
    </lineage>
</organism>
<dbReference type="AlphaFoldDB" id="A0A225AIE8"/>
<dbReference type="PANTHER" id="PTHR31151:SF0">
    <property type="entry name" value="PROLINE-TRNA LIGASE (DUF1680)"/>
    <property type="match status" value="1"/>
</dbReference>
<dbReference type="OrthoDB" id="5358475at2759"/>
<dbReference type="SUPFAM" id="SSF48208">
    <property type="entry name" value="Six-hairpin glycosidases"/>
    <property type="match status" value="1"/>
</dbReference>
<feature type="signal peptide" evidence="1">
    <location>
        <begin position="1"/>
        <end position="30"/>
    </location>
</feature>
<dbReference type="GO" id="GO:0005975">
    <property type="term" value="P:carbohydrate metabolic process"/>
    <property type="evidence" value="ECO:0007669"/>
    <property type="project" value="InterPro"/>
</dbReference>
<dbReference type="Proteomes" id="UP000214365">
    <property type="component" value="Unassembled WGS sequence"/>
</dbReference>
<protein>
    <submittedName>
        <fullName evidence="2">Uncharacterized protein</fullName>
    </submittedName>
</protein>
<feature type="chain" id="PRO_5012759204" evidence="1">
    <location>
        <begin position="31"/>
        <end position="684"/>
    </location>
</feature>
<keyword evidence="3" id="KW-1185">Reference proteome</keyword>
<dbReference type="GeneID" id="31006367"/>
<sequence length="684" mass="75290">MMWSRSSATHVARGIAALLGSSLIFHLAECSSSLLPRVLEPLPLGSISAEGWLHDQLQLMSDGLAGHEHDFYLYVSNSSWLGGTYEYSELNEGFPYWFNGLVPLAYTLNDERLKTQVLESVDYVISHQQADGWLGPETNVSARNIWARFPFFLGLTQLVEAENGTDVATRVLDSMHTFVNLLYSMLEDDLRGYVSQTSAPIDDLWPRARAADMIVSLQWLYEHDPRNDTNVLFGCMDLLYEKASNWSSWYADDLYIKGDLDDVPLNITDYYYAYEHGVNVGQGYKFGAVVSRFTGDESIADSSRTAVNWTLTYHGQPSGVMIADERLSGLSPVRGVELCAVVESLYSLNYLYQTLGDSGFADNAERVAYNALPVMLVPNWWAHQYVAQTNQPVSHTLTQSPFYNVDDEGQHFGLAPNYPCCTVNHPQGYPKFVSNSYVRVGDNGIAQALLGPTSVNTTTNSGVAVSVSVDSLYPFVYELTYTVQASDAFDFYVRVPGWATGASFISINSGPSAALETDSGTSLHHISVGKGQTTIYYSLTGEIRVADRANDTVSIYHGPFLYTIAPGENYTTYSSNYPDAPAGAEEYNIYPTSTWALAIDPSTLEYNAPSSDATLPNPIWSLNAPPVSISATVCEIAWNLTYGYAPNPPLKGDRDCIGDSFQTKLVPYGSAKLHIAEIPTVDLS</sequence>
<accession>A0A225AIE8</accession>
<reference evidence="2 3" key="1">
    <citation type="submission" date="2015-06" db="EMBL/GenBank/DDBJ databases">
        <title>Talaromyces atroroseus IBT 11181 draft genome.</title>
        <authorList>
            <person name="Rasmussen K.B."/>
            <person name="Rasmussen S."/>
            <person name="Petersen B."/>
            <person name="Sicheritz-Ponten T."/>
            <person name="Mortensen U.H."/>
            <person name="Thrane U."/>
        </authorList>
    </citation>
    <scope>NUCLEOTIDE SEQUENCE [LARGE SCALE GENOMIC DNA]</scope>
    <source>
        <strain evidence="2 3">IBT 11181</strain>
    </source>
</reference>
<comment type="caution">
    <text evidence="2">The sequence shown here is derived from an EMBL/GenBank/DDBJ whole genome shotgun (WGS) entry which is preliminary data.</text>
</comment>
<evidence type="ECO:0000313" key="2">
    <source>
        <dbReference type="EMBL" id="OKL58014.1"/>
    </source>
</evidence>
<dbReference type="RefSeq" id="XP_020118135.1">
    <property type="nucleotide sequence ID" value="XM_020268908.1"/>
</dbReference>